<dbReference type="PANTHER" id="PTHR37171:SF1">
    <property type="entry name" value="SERINE_THREONINE-PROTEIN KINASE YRZF-RELATED"/>
    <property type="match status" value="1"/>
</dbReference>
<dbReference type="Gene3D" id="1.10.510.10">
    <property type="entry name" value="Transferase(Phosphotransferase) domain 1"/>
    <property type="match status" value="1"/>
</dbReference>
<evidence type="ECO:0000313" key="3">
    <source>
        <dbReference type="Proteomes" id="UP000433876"/>
    </source>
</evidence>
<dbReference type="InterPro" id="IPR052396">
    <property type="entry name" value="Meiotic_Drive_Suppr_Kinase"/>
</dbReference>
<dbReference type="EMBL" id="NMPR01000060">
    <property type="protein sequence ID" value="KAA8632195.1"/>
    <property type="molecule type" value="Genomic_DNA"/>
</dbReference>
<organism evidence="2 3">
    <name type="scientific">Sordaria macrospora</name>
    <dbReference type="NCBI Taxonomy" id="5147"/>
    <lineage>
        <taxon>Eukaryota</taxon>
        <taxon>Fungi</taxon>
        <taxon>Dikarya</taxon>
        <taxon>Ascomycota</taxon>
        <taxon>Pezizomycotina</taxon>
        <taxon>Sordariomycetes</taxon>
        <taxon>Sordariomycetidae</taxon>
        <taxon>Sordariales</taxon>
        <taxon>Sordariaceae</taxon>
        <taxon>Sordaria</taxon>
    </lineage>
</organism>
<protein>
    <recommendedName>
        <fullName evidence="4">Protein kinase domain-containing protein</fullName>
    </recommendedName>
</protein>
<dbReference type="Proteomes" id="UP000433876">
    <property type="component" value="Unassembled WGS sequence"/>
</dbReference>
<proteinExistence type="predicted"/>
<comment type="caution">
    <text evidence="2">The sequence shown here is derived from an EMBL/GenBank/DDBJ whole genome shotgun (WGS) entry which is preliminary data.</text>
</comment>
<dbReference type="SUPFAM" id="SSF56112">
    <property type="entry name" value="Protein kinase-like (PK-like)"/>
    <property type="match status" value="1"/>
</dbReference>
<name>A0A8S8ZV59_SORMA</name>
<dbReference type="PANTHER" id="PTHR37171">
    <property type="entry name" value="SERINE/THREONINE-PROTEIN KINASE YRZF-RELATED"/>
    <property type="match status" value="1"/>
</dbReference>
<sequence>MWIPLVCLCYLPLGPLYINLELIPSQFYSDIQFGFRRFQAPATRIFAKRSVFLLHVPPSPIACWLLSWMPQLVSSLLQRLLPEWFLPTTVILKERNPAKADSYENELAAYEHLQQLQGHCIPRLFGQAAIHDDRQTRYQMSKLPIPGMLLEKVEGVPLHNLPAEELGDRLLEQLQETYRLLTEEGVVHGDPNLHNFVRVNNERTVAIDFEFSYPLPSDVRNEHDFETLKDEIERQRKTAEGR</sequence>
<keyword evidence="1" id="KW-0732">Signal</keyword>
<gene>
    <name evidence="2" type="ORF">SMACR_09805</name>
</gene>
<dbReference type="AlphaFoldDB" id="A0A8S8ZV59"/>
<dbReference type="VEuPathDB" id="FungiDB:SMAC_09805"/>
<evidence type="ECO:0008006" key="4">
    <source>
        <dbReference type="Google" id="ProtNLM"/>
    </source>
</evidence>
<evidence type="ECO:0000256" key="1">
    <source>
        <dbReference type="SAM" id="SignalP"/>
    </source>
</evidence>
<feature type="signal peptide" evidence="1">
    <location>
        <begin position="1"/>
        <end position="15"/>
    </location>
</feature>
<dbReference type="InterPro" id="IPR011009">
    <property type="entry name" value="Kinase-like_dom_sf"/>
</dbReference>
<reference evidence="2 3" key="1">
    <citation type="submission" date="2017-07" db="EMBL/GenBank/DDBJ databases">
        <title>Genome sequence of the Sordaria macrospora wild type strain R19027.</title>
        <authorList>
            <person name="Nowrousian M."/>
            <person name="Teichert I."/>
            <person name="Kueck U."/>
        </authorList>
    </citation>
    <scope>NUCLEOTIDE SEQUENCE [LARGE SCALE GENOMIC DNA]</scope>
    <source>
        <strain evidence="2 3">R19027</strain>
        <tissue evidence="2">Mycelium</tissue>
    </source>
</reference>
<accession>A0A8S8ZV59</accession>
<feature type="chain" id="PRO_5035945398" description="Protein kinase domain-containing protein" evidence="1">
    <location>
        <begin position="16"/>
        <end position="242"/>
    </location>
</feature>
<evidence type="ECO:0000313" key="2">
    <source>
        <dbReference type="EMBL" id="KAA8632195.1"/>
    </source>
</evidence>